<dbReference type="GO" id="GO:0004497">
    <property type="term" value="F:monooxygenase activity"/>
    <property type="evidence" value="ECO:0007669"/>
    <property type="project" value="UniProtKB-KW"/>
</dbReference>
<dbReference type="EMBL" id="MCFC01000055">
    <property type="protein sequence ID" value="ORY25660.1"/>
    <property type="molecule type" value="Genomic_DNA"/>
</dbReference>
<keyword evidence="7" id="KW-0186">Copper</keyword>
<keyword evidence="6" id="KW-0560">Oxidoreductase</keyword>
<keyword evidence="8" id="KW-0503">Monooxygenase</keyword>
<evidence type="ECO:0000256" key="3">
    <source>
        <dbReference type="ARBA" id="ARBA00022525"/>
    </source>
</evidence>
<comment type="caution">
    <text evidence="13">The sequence shown here is derived from an EMBL/GenBank/DDBJ whole genome shotgun (WGS) entry which is preliminary data.</text>
</comment>
<dbReference type="GO" id="GO:0046872">
    <property type="term" value="F:metal ion binding"/>
    <property type="evidence" value="ECO:0007669"/>
    <property type="project" value="UniProtKB-KW"/>
</dbReference>
<organism evidence="13 14">
    <name type="scientific">Naematelia encephala</name>
    <dbReference type="NCBI Taxonomy" id="71784"/>
    <lineage>
        <taxon>Eukaryota</taxon>
        <taxon>Fungi</taxon>
        <taxon>Dikarya</taxon>
        <taxon>Basidiomycota</taxon>
        <taxon>Agaricomycotina</taxon>
        <taxon>Tremellomycetes</taxon>
        <taxon>Tremellales</taxon>
        <taxon>Naemateliaceae</taxon>
        <taxon>Naematelia</taxon>
    </lineage>
</organism>
<evidence type="ECO:0000256" key="5">
    <source>
        <dbReference type="ARBA" id="ARBA00022729"/>
    </source>
</evidence>
<dbReference type="Pfam" id="PF22810">
    <property type="entry name" value="LPMO_AA14"/>
    <property type="match status" value="1"/>
</dbReference>
<keyword evidence="9" id="KW-1015">Disulfide bond</keyword>
<evidence type="ECO:0000256" key="10">
    <source>
        <dbReference type="ARBA" id="ARBA00023180"/>
    </source>
</evidence>
<dbReference type="GO" id="GO:0005576">
    <property type="term" value="C:extracellular region"/>
    <property type="evidence" value="ECO:0007669"/>
    <property type="project" value="UniProtKB-SubCell"/>
</dbReference>
<evidence type="ECO:0000313" key="14">
    <source>
        <dbReference type="Proteomes" id="UP000193986"/>
    </source>
</evidence>
<keyword evidence="10" id="KW-0325">Glycoprotein</keyword>
<proteinExistence type="inferred from homology"/>
<evidence type="ECO:0000256" key="8">
    <source>
        <dbReference type="ARBA" id="ARBA00023033"/>
    </source>
</evidence>
<comment type="similarity">
    <text evidence="11">Belongs to the polysaccharide monooxygenase AA14 family.</text>
</comment>
<accession>A0A1Y2ATN5</accession>
<evidence type="ECO:0000256" key="11">
    <source>
        <dbReference type="ARBA" id="ARBA00046340"/>
    </source>
</evidence>
<evidence type="ECO:0000313" key="13">
    <source>
        <dbReference type="EMBL" id="ORY25660.1"/>
    </source>
</evidence>
<keyword evidence="4" id="KW-0479">Metal-binding</keyword>
<keyword evidence="14" id="KW-1185">Reference proteome</keyword>
<dbReference type="OrthoDB" id="2019572at2759"/>
<keyword evidence="5 12" id="KW-0732">Signal</keyword>
<protein>
    <submittedName>
        <fullName evidence="13">Uncharacterized protein</fullName>
    </submittedName>
</protein>
<gene>
    <name evidence="13" type="ORF">BCR39DRAFT_543695</name>
</gene>
<evidence type="ECO:0000256" key="2">
    <source>
        <dbReference type="ARBA" id="ARBA00004613"/>
    </source>
</evidence>
<evidence type="ECO:0000256" key="7">
    <source>
        <dbReference type="ARBA" id="ARBA00023008"/>
    </source>
</evidence>
<reference evidence="13 14" key="1">
    <citation type="submission" date="2016-07" db="EMBL/GenBank/DDBJ databases">
        <title>Pervasive Adenine N6-methylation of Active Genes in Fungi.</title>
        <authorList>
            <consortium name="DOE Joint Genome Institute"/>
            <person name="Mondo S.J."/>
            <person name="Dannebaum R.O."/>
            <person name="Kuo R.C."/>
            <person name="Labutti K."/>
            <person name="Haridas S."/>
            <person name="Kuo A."/>
            <person name="Salamov A."/>
            <person name="Ahrendt S.R."/>
            <person name="Lipzen A."/>
            <person name="Sullivan W."/>
            <person name="Andreopoulos W.B."/>
            <person name="Clum A."/>
            <person name="Lindquist E."/>
            <person name="Daum C."/>
            <person name="Ramamoorthy G.K."/>
            <person name="Gryganskyi A."/>
            <person name="Culley D."/>
            <person name="Magnuson J.K."/>
            <person name="James T.Y."/>
            <person name="O'Malley M.A."/>
            <person name="Stajich J.E."/>
            <person name="Spatafora J.W."/>
            <person name="Visel A."/>
            <person name="Grigoriev I.V."/>
        </authorList>
    </citation>
    <scope>NUCLEOTIDE SEQUENCE [LARGE SCALE GENOMIC DNA]</scope>
    <source>
        <strain evidence="13 14">68-887.2</strain>
    </source>
</reference>
<feature type="chain" id="PRO_5012395306" evidence="12">
    <location>
        <begin position="21"/>
        <end position="339"/>
    </location>
</feature>
<evidence type="ECO:0000256" key="1">
    <source>
        <dbReference type="ARBA" id="ARBA00001973"/>
    </source>
</evidence>
<evidence type="ECO:0000256" key="4">
    <source>
        <dbReference type="ARBA" id="ARBA00022723"/>
    </source>
</evidence>
<dbReference type="InterPro" id="IPR054497">
    <property type="entry name" value="LPMO_AA14"/>
</dbReference>
<feature type="signal peptide" evidence="12">
    <location>
        <begin position="1"/>
        <end position="20"/>
    </location>
</feature>
<sequence length="339" mass="37260">MRLTLAVVLWTALLAYQVEAHQALWNYGLFGYNWPYQASNKTQDWNSNAVVSPLRKTQNLTIAEWFGRGMTKYPPRTGEFMSLPSGGIYQGEIACNRAYTKLMQQPSLNGSNLTPFACEGGTMHQINPLVTSPPPNNTWLGGTALAIAYTSDVDTLKPSDMVIISVNFTSVFWREIDYSIPKGLPPCPDGGCLCTWNWYHLAGHGEGYGQEMYNTLYRCNVTGETDSSVSLALGAGTVPVYCGNDTSSCVTGPKTPMYAWMAEGSNMPDSPIPRYSAGFGFSDGAQTDVLSVAKPSVNSAARRRSTNPSIFRFLGTILRPSDHRTRTTNGMRMRRRIGL</sequence>
<name>A0A1Y2ATN5_9TREE</name>
<dbReference type="AlphaFoldDB" id="A0A1Y2ATN5"/>
<evidence type="ECO:0000256" key="9">
    <source>
        <dbReference type="ARBA" id="ARBA00023157"/>
    </source>
</evidence>
<dbReference type="InParanoid" id="A0A1Y2ATN5"/>
<keyword evidence="3" id="KW-0964">Secreted</keyword>
<comment type="cofactor">
    <cofactor evidence="1">
        <name>Cu(2+)</name>
        <dbReference type="ChEBI" id="CHEBI:29036"/>
    </cofactor>
</comment>
<comment type="subcellular location">
    <subcellularLocation>
        <location evidence="2">Secreted</location>
    </subcellularLocation>
</comment>
<dbReference type="STRING" id="71784.A0A1Y2ATN5"/>
<evidence type="ECO:0000256" key="12">
    <source>
        <dbReference type="SAM" id="SignalP"/>
    </source>
</evidence>
<dbReference type="Proteomes" id="UP000193986">
    <property type="component" value="Unassembled WGS sequence"/>
</dbReference>
<evidence type="ECO:0000256" key="6">
    <source>
        <dbReference type="ARBA" id="ARBA00023002"/>
    </source>
</evidence>